<evidence type="ECO:0000259" key="5">
    <source>
        <dbReference type="Pfam" id="PF00732"/>
    </source>
</evidence>
<dbReference type="Pfam" id="PF00732">
    <property type="entry name" value="GMC_oxred_N"/>
    <property type="match status" value="1"/>
</dbReference>
<keyword evidence="8" id="KW-1185">Reference proteome</keyword>
<reference evidence="7 8" key="1">
    <citation type="submission" date="2016-12" db="EMBL/GenBank/DDBJ databases">
        <title>The whole genome sequencing and assembly of Bacillus cohnii DSM 6307T strain.</title>
        <authorList>
            <person name="Lee Y.-J."/>
            <person name="Yi H."/>
            <person name="Bahn Y.-S."/>
            <person name="Kim J.F."/>
            <person name="Lee D.-W."/>
        </authorList>
    </citation>
    <scope>NUCLEOTIDE SEQUENCE [LARGE SCALE GENOMIC DNA]</scope>
    <source>
        <strain evidence="7 8">DSM 6307</strain>
    </source>
</reference>
<sequence length="520" mass="57632">MSKTKIIDVCIVGAGASGSVIASELSKKGLSVVCIEAGPKRLPVNDFASDELEMEKLFWNDPRISLGNDPLDLARSTSGKGVGGSAVHYTAQLLRFHHSDFRAYTFEGVGEDWPISYETLQPYYEKLEKELLLSGPIDFPWKPYGGKYPYPPHHDLSNNTLKFREGCESAGLQHSVSPLAILSAPHEHRAPCTNRGFCEEGCMPDAKTTPLNTFIPKAIKYGTKIITDAMVSRIDVDPNGKACGVEYIKNNETHFQEARLVVLATYAVETPRLLLQSANSNYPDGIANSSGLVGKYIMTNLNDKMIIKFDEEIRMYRGNPVQALTLDPYEYGKTSNYARGFIMNSYGLRPMRLASLFFENEPSLYGEEFRSRMLDYNYYGSFAMLGETLPQKENCVTLSEKKDEHGLPIPKVQHSYGENDIKIREAARELLSQIGQAAGGKPLYHLKAHAHLMGGCRMGTDPTNSVVNSYGQSHDIPNLFIVGTPTFVTAPSANPTLTVYALALRSSEFILEELKLQNIS</sequence>
<dbReference type="SUPFAM" id="SSF51905">
    <property type="entry name" value="FAD/NAD(P)-binding domain"/>
    <property type="match status" value="1"/>
</dbReference>
<evidence type="ECO:0000256" key="2">
    <source>
        <dbReference type="ARBA" id="ARBA00022630"/>
    </source>
</evidence>
<dbReference type="RefSeq" id="WP_066419447.1">
    <property type="nucleotide sequence ID" value="NZ_CP018866.1"/>
</dbReference>
<gene>
    <name evidence="7" type="ORF">BC6307_03190</name>
</gene>
<dbReference type="Gene3D" id="3.50.50.60">
    <property type="entry name" value="FAD/NAD(P)-binding domain"/>
    <property type="match status" value="2"/>
</dbReference>
<keyword evidence="2" id="KW-0285">Flavoprotein</keyword>
<dbReference type="Proteomes" id="UP000215224">
    <property type="component" value="Chromosome"/>
</dbReference>
<keyword evidence="3" id="KW-0274">FAD</keyword>
<dbReference type="InterPro" id="IPR007867">
    <property type="entry name" value="GMC_OxRtase_C"/>
</dbReference>
<evidence type="ECO:0000313" key="7">
    <source>
        <dbReference type="EMBL" id="AST90344.1"/>
    </source>
</evidence>
<feature type="domain" description="Glucose-methanol-choline oxidoreductase C-terminal" evidence="6">
    <location>
        <begin position="390"/>
        <end position="503"/>
    </location>
</feature>
<dbReference type="KEGG" id="bcoh:BC6307_03190"/>
<keyword evidence="4" id="KW-0560">Oxidoreductase</keyword>
<dbReference type="InterPro" id="IPR036188">
    <property type="entry name" value="FAD/NAD-bd_sf"/>
</dbReference>
<dbReference type="InterPro" id="IPR000172">
    <property type="entry name" value="GMC_OxRdtase_N"/>
</dbReference>
<accession>A0A223KLU7</accession>
<dbReference type="GO" id="GO:0016614">
    <property type="term" value="F:oxidoreductase activity, acting on CH-OH group of donors"/>
    <property type="evidence" value="ECO:0007669"/>
    <property type="project" value="InterPro"/>
</dbReference>
<protein>
    <submittedName>
        <fullName evidence="7">Oxidoreductase</fullName>
    </submittedName>
</protein>
<dbReference type="EMBL" id="CP018866">
    <property type="protein sequence ID" value="AST90344.1"/>
    <property type="molecule type" value="Genomic_DNA"/>
</dbReference>
<evidence type="ECO:0000256" key="4">
    <source>
        <dbReference type="ARBA" id="ARBA00023002"/>
    </source>
</evidence>
<dbReference type="PANTHER" id="PTHR46056">
    <property type="entry name" value="LONG-CHAIN-ALCOHOL OXIDASE"/>
    <property type="match status" value="1"/>
</dbReference>
<dbReference type="AlphaFoldDB" id="A0A223KLU7"/>
<dbReference type="STRING" id="1314751.GCA_001591425_03652"/>
<feature type="domain" description="Glucose-methanol-choline oxidoreductase N-terminal" evidence="5">
    <location>
        <begin position="15"/>
        <end position="279"/>
    </location>
</feature>
<dbReference type="SUPFAM" id="SSF54373">
    <property type="entry name" value="FAD-linked reductases, C-terminal domain"/>
    <property type="match status" value="1"/>
</dbReference>
<comment type="similarity">
    <text evidence="1">Belongs to the GMC oxidoreductase family.</text>
</comment>
<evidence type="ECO:0000259" key="6">
    <source>
        <dbReference type="Pfam" id="PF05199"/>
    </source>
</evidence>
<organism evidence="7 8">
    <name type="scientific">Sutcliffiella cohnii</name>
    <dbReference type="NCBI Taxonomy" id="33932"/>
    <lineage>
        <taxon>Bacteria</taxon>
        <taxon>Bacillati</taxon>
        <taxon>Bacillota</taxon>
        <taxon>Bacilli</taxon>
        <taxon>Bacillales</taxon>
        <taxon>Bacillaceae</taxon>
        <taxon>Sutcliffiella</taxon>
    </lineage>
</organism>
<evidence type="ECO:0000256" key="1">
    <source>
        <dbReference type="ARBA" id="ARBA00010790"/>
    </source>
</evidence>
<proteinExistence type="inferred from homology"/>
<evidence type="ECO:0000313" key="8">
    <source>
        <dbReference type="Proteomes" id="UP000215224"/>
    </source>
</evidence>
<dbReference type="Pfam" id="PF05199">
    <property type="entry name" value="GMC_oxred_C"/>
    <property type="match status" value="1"/>
</dbReference>
<evidence type="ECO:0000256" key="3">
    <source>
        <dbReference type="ARBA" id="ARBA00022827"/>
    </source>
</evidence>
<dbReference type="PANTHER" id="PTHR46056:SF12">
    <property type="entry name" value="LONG-CHAIN-ALCOHOL OXIDASE"/>
    <property type="match status" value="1"/>
</dbReference>
<name>A0A223KLU7_9BACI</name>
<dbReference type="GO" id="GO:0050660">
    <property type="term" value="F:flavin adenine dinucleotide binding"/>
    <property type="evidence" value="ECO:0007669"/>
    <property type="project" value="InterPro"/>
</dbReference>